<protein>
    <submittedName>
        <fullName evidence="1">Uncharacterized protein</fullName>
    </submittedName>
</protein>
<evidence type="ECO:0000313" key="2">
    <source>
        <dbReference type="Proteomes" id="UP001303160"/>
    </source>
</evidence>
<name>A0AAN6XJ31_9PEZI</name>
<dbReference type="AlphaFoldDB" id="A0AAN6XJ31"/>
<reference evidence="1" key="1">
    <citation type="journal article" date="2023" name="Mol. Phylogenet. Evol.">
        <title>Genome-scale phylogeny and comparative genomics of the fungal order Sordariales.</title>
        <authorList>
            <person name="Hensen N."/>
            <person name="Bonometti L."/>
            <person name="Westerberg I."/>
            <person name="Brannstrom I.O."/>
            <person name="Guillou S."/>
            <person name="Cros-Aarteil S."/>
            <person name="Calhoun S."/>
            <person name="Haridas S."/>
            <person name="Kuo A."/>
            <person name="Mondo S."/>
            <person name="Pangilinan J."/>
            <person name="Riley R."/>
            <person name="LaButti K."/>
            <person name="Andreopoulos B."/>
            <person name="Lipzen A."/>
            <person name="Chen C."/>
            <person name="Yan M."/>
            <person name="Daum C."/>
            <person name="Ng V."/>
            <person name="Clum A."/>
            <person name="Steindorff A."/>
            <person name="Ohm R.A."/>
            <person name="Martin F."/>
            <person name="Silar P."/>
            <person name="Natvig D.O."/>
            <person name="Lalanne C."/>
            <person name="Gautier V."/>
            <person name="Ament-Velasquez S.L."/>
            <person name="Kruys A."/>
            <person name="Hutchinson M.I."/>
            <person name="Powell A.J."/>
            <person name="Barry K."/>
            <person name="Miller A.N."/>
            <person name="Grigoriev I.V."/>
            <person name="Debuchy R."/>
            <person name="Gladieux P."/>
            <person name="Hiltunen Thoren M."/>
            <person name="Johannesson H."/>
        </authorList>
    </citation>
    <scope>NUCLEOTIDE SEQUENCE</scope>
    <source>
        <strain evidence="1">CBS 315.58</strain>
    </source>
</reference>
<accession>A0AAN6XJ31</accession>
<gene>
    <name evidence="1" type="ORF">QBC40DRAFT_338908</name>
</gene>
<evidence type="ECO:0000313" key="1">
    <source>
        <dbReference type="EMBL" id="KAK4201723.1"/>
    </source>
</evidence>
<organism evidence="1 2">
    <name type="scientific">Triangularia verruculosa</name>
    <dbReference type="NCBI Taxonomy" id="2587418"/>
    <lineage>
        <taxon>Eukaryota</taxon>
        <taxon>Fungi</taxon>
        <taxon>Dikarya</taxon>
        <taxon>Ascomycota</taxon>
        <taxon>Pezizomycotina</taxon>
        <taxon>Sordariomycetes</taxon>
        <taxon>Sordariomycetidae</taxon>
        <taxon>Sordariales</taxon>
        <taxon>Podosporaceae</taxon>
        <taxon>Triangularia</taxon>
    </lineage>
</organism>
<sequence>MSPDNNCKAYCETSHAWFWGHPRPMGVQSHHNMCLRSDNCGISVSLNGPIGETVTITTSNSASNTSSTDIKKSIDWKDSWTTTHGFDFSFGINAGASVGYDGKLQGVPVKANVGMDMSAGYKYSNTYSNSKSKALGKSWNSGVSATHSYGVSRSRSKSVGYSTGGSWQKEGWAKEYCGSWYAVPLLGMSCGRAAIGELMTNPDNGHTKCMIGKAGALDVCTSYGFEHELIPDDPRTRTVFVLRDCEKGGILPGEWQQSEFAYSISNMTDYYADHITRWGIRNLVPKEQNDRWVFQRQMDQKLFNFTKTIGVDDYNFKYCGANNFCVQLKLTKDSCYDIPRGHVEESSGKSAHVVSATVQPGHCCTLFSRHQCLGQAQRIMPGGQVNLADVMYEGLAHSVVCDTSEYCQTRQDYGYDISSNGD</sequence>
<dbReference type="Proteomes" id="UP001303160">
    <property type="component" value="Unassembled WGS sequence"/>
</dbReference>
<dbReference type="Gene3D" id="2.170.15.10">
    <property type="entry name" value="Proaerolysin, chain A, domain 3"/>
    <property type="match status" value="1"/>
</dbReference>
<dbReference type="SUPFAM" id="SSF56973">
    <property type="entry name" value="Aerolisin/ETX pore-forming domain"/>
    <property type="match status" value="1"/>
</dbReference>
<reference evidence="1" key="2">
    <citation type="submission" date="2023-05" db="EMBL/GenBank/DDBJ databases">
        <authorList>
            <consortium name="Lawrence Berkeley National Laboratory"/>
            <person name="Steindorff A."/>
            <person name="Hensen N."/>
            <person name="Bonometti L."/>
            <person name="Westerberg I."/>
            <person name="Brannstrom I.O."/>
            <person name="Guillou S."/>
            <person name="Cros-Aarteil S."/>
            <person name="Calhoun S."/>
            <person name="Haridas S."/>
            <person name="Kuo A."/>
            <person name="Mondo S."/>
            <person name="Pangilinan J."/>
            <person name="Riley R."/>
            <person name="Labutti K."/>
            <person name="Andreopoulos B."/>
            <person name="Lipzen A."/>
            <person name="Chen C."/>
            <person name="Yanf M."/>
            <person name="Daum C."/>
            <person name="Ng V."/>
            <person name="Clum A."/>
            <person name="Ohm R."/>
            <person name="Martin F."/>
            <person name="Silar P."/>
            <person name="Natvig D."/>
            <person name="Lalanne C."/>
            <person name="Gautier V."/>
            <person name="Ament-Velasquez S.L."/>
            <person name="Kruys A."/>
            <person name="Hutchinson M.I."/>
            <person name="Powell A.J."/>
            <person name="Barry K."/>
            <person name="Miller A.N."/>
            <person name="Grigoriev I.V."/>
            <person name="Debuchy R."/>
            <person name="Gladieux P."/>
            <person name="Thoren M.H."/>
            <person name="Johannesson H."/>
        </authorList>
    </citation>
    <scope>NUCLEOTIDE SEQUENCE</scope>
    <source>
        <strain evidence="1">CBS 315.58</strain>
    </source>
</reference>
<keyword evidence="2" id="KW-1185">Reference proteome</keyword>
<comment type="caution">
    <text evidence="1">The sequence shown here is derived from an EMBL/GenBank/DDBJ whole genome shotgun (WGS) entry which is preliminary data.</text>
</comment>
<dbReference type="EMBL" id="MU863904">
    <property type="protein sequence ID" value="KAK4201723.1"/>
    <property type="molecule type" value="Genomic_DNA"/>
</dbReference>
<proteinExistence type="predicted"/>